<organism evidence="2 3">
    <name type="scientific">Hapsidospora chrysogenum (strain ATCC 11550 / CBS 779.69 / DSM 880 / IAM 14645 / JCM 23072 / IMI 49137)</name>
    <name type="common">Acremonium chrysogenum</name>
    <dbReference type="NCBI Taxonomy" id="857340"/>
    <lineage>
        <taxon>Eukaryota</taxon>
        <taxon>Fungi</taxon>
        <taxon>Dikarya</taxon>
        <taxon>Ascomycota</taxon>
        <taxon>Pezizomycotina</taxon>
        <taxon>Sordariomycetes</taxon>
        <taxon>Hypocreomycetidae</taxon>
        <taxon>Hypocreales</taxon>
        <taxon>Bionectriaceae</taxon>
        <taxon>Hapsidospora</taxon>
    </lineage>
</organism>
<dbReference type="STRING" id="857340.A0A086SZ17"/>
<protein>
    <recommendedName>
        <fullName evidence="4">Histidinolphosphatase-like protein</fullName>
    </recommendedName>
</protein>
<proteinExistence type="predicted"/>
<evidence type="ECO:0000313" key="3">
    <source>
        <dbReference type="Proteomes" id="UP000029964"/>
    </source>
</evidence>
<dbReference type="HOGENOM" id="CLU_094640_0_0_1"/>
<reference evidence="3" key="1">
    <citation type="journal article" date="2014" name="Genome Announc.">
        <title>Genome sequence and annotation of Acremonium chrysogenum, producer of the beta-lactam antibiotic cephalosporin C.</title>
        <authorList>
            <person name="Terfehr D."/>
            <person name="Dahlmann T.A."/>
            <person name="Specht T."/>
            <person name="Zadra I."/>
            <person name="Kuernsteiner H."/>
            <person name="Kueck U."/>
        </authorList>
    </citation>
    <scope>NUCLEOTIDE SEQUENCE [LARGE SCALE GENOMIC DNA]</scope>
    <source>
        <strain evidence="3">ATCC 11550 / CBS 779.69 / DSM 880 / IAM 14645 / JCM 23072 / IMI 49137</strain>
    </source>
</reference>
<feature type="region of interest" description="Disordered" evidence="1">
    <location>
        <begin position="1"/>
        <end position="34"/>
    </location>
</feature>
<comment type="caution">
    <text evidence="2">The sequence shown here is derived from an EMBL/GenBank/DDBJ whole genome shotgun (WGS) entry which is preliminary data.</text>
</comment>
<evidence type="ECO:0000256" key="1">
    <source>
        <dbReference type="SAM" id="MobiDB-lite"/>
    </source>
</evidence>
<dbReference type="OrthoDB" id="9975758at2759"/>
<dbReference type="Proteomes" id="UP000029964">
    <property type="component" value="Unassembled WGS sequence"/>
</dbReference>
<evidence type="ECO:0000313" key="2">
    <source>
        <dbReference type="EMBL" id="KFH42349.1"/>
    </source>
</evidence>
<accession>A0A086SZ17</accession>
<sequence>MAPESAPITISLPSKYAASGSSSSSSSSSPPPPLDWLTRTWTVTHSTLAMWRSARNVRITYKQLPPKDGTAADGARLDDLVEYEPSAKEGVVKTVSGVDSPATAGGGRGWDWRGKGWLFFVGSHWEILAWGEEPVGDSGGGGSGTERWAVTWFAPTVFTREGLDIYCDRPEGLSERTYAAIMEALRKLDAREVVSMVEADMQPVEIKLPWSERK</sequence>
<dbReference type="AlphaFoldDB" id="A0A086SZ17"/>
<keyword evidence="3" id="KW-1185">Reference proteome</keyword>
<name>A0A086SZ17_HAPC1</name>
<dbReference type="EMBL" id="JPKY01000096">
    <property type="protein sequence ID" value="KFH42349.1"/>
    <property type="molecule type" value="Genomic_DNA"/>
</dbReference>
<gene>
    <name evidence="2" type="ORF">ACRE_069000</name>
</gene>
<feature type="compositionally biased region" description="Low complexity" evidence="1">
    <location>
        <begin position="19"/>
        <end position="28"/>
    </location>
</feature>
<evidence type="ECO:0008006" key="4">
    <source>
        <dbReference type="Google" id="ProtNLM"/>
    </source>
</evidence>